<dbReference type="Pfam" id="PF01344">
    <property type="entry name" value="Kelch_1"/>
    <property type="match status" value="3"/>
</dbReference>
<feature type="signal peptide" evidence="3">
    <location>
        <begin position="1"/>
        <end position="27"/>
    </location>
</feature>
<dbReference type="InterPro" id="IPR015915">
    <property type="entry name" value="Kelch-typ_b-propeller"/>
</dbReference>
<dbReference type="WBParaSite" id="GPUH_0000203401-mRNA-1">
    <property type="protein sequence ID" value="GPUH_0000203401-mRNA-1"/>
    <property type="gene ID" value="GPUH_0000203401"/>
</dbReference>
<keyword evidence="3" id="KW-0732">Signal</keyword>
<dbReference type="SUPFAM" id="SSF117281">
    <property type="entry name" value="Kelch motif"/>
    <property type="match status" value="1"/>
</dbReference>
<dbReference type="InterPro" id="IPR006652">
    <property type="entry name" value="Kelch_1"/>
</dbReference>
<name>A0A183CZY8_9BILA</name>
<feature type="chain" id="PRO_5043138516" evidence="3">
    <location>
        <begin position="28"/>
        <end position="375"/>
    </location>
</feature>
<dbReference type="EMBL" id="UYRT01002806">
    <property type="protein sequence ID" value="VDK31597.1"/>
    <property type="molecule type" value="Genomic_DNA"/>
</dbReference>
<evidence type="ECO:0000256" key="3">
    <source>
        <dbReference type="SAM" id="SignalP"/>
    </source>
</evidence>
<gene>
    <name evidence="4" type="ORF">GPUH_LOCUS2028</name>
</gene>
<dbReference type="Proteomes" id="UP000271098">
    <property type="component" value="Unassembled WGS sequence"/>
</dbReference>
<keyword evidence="2" id="KW-0677">Repeat</keyword>
<dbReference type="AlphaFoldDB" id="A0A183CZY8"/>
<accession>A0A183CZY8</accession>
<dbReference type="PANTHER" id="PTHR45632:SF3">
    <property type="entry name" value="KELCH-LIKE PROTEIN 32"/>
    <property type="match status" value="1"/>
</dbReference>
<evidence type="ECO:0000256" key="2">
    <source>
        <dbReference type="ARBA" id="ARBA00022737"/>
    </source>
</evidence>
<evidence type="ECO:0000313" key="6">
    <source>
        <dbReference type="WBParaSite" id="GPUH_0000203401-mRNA-1"/>
    </source>
</evidence>
<evidence type="ECO:0000256" key="1">
    <source>
        <dbReference type="ARBA" id="ARBA00022441"/>
    </source>
</evidence>
<dbReference type="Gene3D" id="2.120.10.80">
    <property type="entry name" value="Kelch-type beta propeller"/>
    <property type="match status" value="2"/>
</dbReference>
<sequence>MLDIASYLLVDPLLALLSDLIVSKVNASTLVYAYHKAEYRYVPLAEKLWKIIVQEYDRLVQNNTYLMLHLNIDKQYEVEMVRQWIAANENGDGSVAKLREELLDVDELAGFSKDARLPNSILIASGGWSNTGPTALVEAFDSRTQQWVRSKLKLFETPRAYHAVINTHGYLYTIGGFNGDEYYRTTRKFSMNSRRCYLACTLLDPDQIIAVGGYNNMDRLKSAEIFHLPTNQWRKIAKMSFKRFGLEATEWHYTLMELNGFVYAVGGFDGMNCHESVEYYDPHGNRWFTMGSDMSSRRSGVRVTKLHGVMVVCGGFDGTNRLKTCEFIDSREGRWHTISPMNRTRSVNPKHTEVCIFQSAKLRKRNTTGHLISSS</sequence>
<proteinExistence type="predicted"/>
<dbReference type="OrthoDB" id="5803581at2759"/>
<keyword evidence="5" id="KW-1185">Reference proteome</keyword>
<dbReference type="PANTHER" id="PTHR45632">
    <property type="entry name" value="LD33804P"/>
    <property type="match status" value="1"/>
</dbReference>
<reference evidence="4 5" key="2">
    <citation type="submission" date="2018-11" db="EMBL/GenBank/DDBJ databases">
        <authorList>
            <consortium name="Pathogen Informatics"/>
        </authorList>
    </citation>
    <scope>NUCLEOTIDE SEQUENCE [LARGE SCALE GENOMIC DNA]</scope>
</reference>
<evidence type="ECO:0000313" key="5">
    <source>
        <dbReference type="Proteomes" id="UP000271098"/>
    </source>
</evidence>
<reference evidence="6" key="1">
    <citation type="submission" date="2016-06" db="UniProtKB">
        <authorList>
            <consortium name="WormBaseParasite"/>
        </authorList>
    </citation>
    <scope>IDENTIFICATION</scope>
</reference>
<organism evidence="6">
    <name type="scientific">Gongylonema pulchrum</name>
    <dbReference type="NCBI Taxonomy" id="637853"/>
    <lineage>
        <taxon>Eukaryota</taxon>
        <taxon>Metazoa</taxon>
        <taxon>Ecdysozoa</taxon>
        <taxon>Nematoda</taxon>
        <taxon>Chromadorea</taxon>
        <taxon>Rhabditida</taxon>
        <taxon>Spirurina</taxon>
        <taxon>Spiruromorpha</taxon>
        <taxon>Spiruroidea</taxon>
        <taxon>Gongylonematidae</taxon>
        <taxon>Gongylonema</taxon>
    </lineage>
</organism>
<keyword evidence="1" id="KW-0880">Kelch repeat</keyword>
<evidence type="ECO:0000313" key="4">
    <source>
        <dbReference type="EMBL" id="VDK31597.1"/>
    </source>
</evidence>
<protein>
    <submittedName>
        <fullName evidence="6">BACK domain-containing protein</fullName>
    </submittedName>
</protein>
<dbReference type="SMART" id="SM00612">
    <property type="entry name" value="Kelch"/>
    <property type="match status" value="5"/>
</dbReference>